<evidence type="ECO:0000313" key="2">
    <source>
        <dbReference type="EMBL" id="ABK45704.1"/>
    </source>
</evidence>
<dbReference type="Proteomes" id="UP000002586">
    <property type="component" value="Chromosome"/>
</dbReference>
<dbReference type="NCBIfam" id="TIGR00277">
    <property type="entry name" value="HDIG"/>
    <property type="match status" value="1"/>
</dbReference>
<dbReference type="PANTHER" id="PTHR33525">
    <property type="match status" value="1"/>
</dbReference>
<proteinExistence type="predicted"/>
<reference evidence="2 3" key="2">
    <citation type="journal article" date="2012" name="Int. J. Syst. Evol. Microbiol.">
        <title>Magnetococcus marinus gen. nov., sp. nov., a marine, magnetotactic bacterium that represents a novel lineage (Magnetococcaceae fam. nov.; Magnetococcales ord. nov.) at the base of the Alphaproteobacteria.</title>
        <authorList>
            <person name="Bazylinski D.A."/>
            <person name="Williams T.J."/>
            <person name="Lefevre C.T."/>
            <person name="Berg R.J."/>
            <person name="Zhang C.L."/>
            <person name="Bowser S.S."/>
            <person name="Dean A.J."/>
            <person name="Beveridge T.J."/>
        </authorList>
    </citation>
    <scope>NUCLEOTIDE SEQUENCE [LARGE SCALE GENOMIC DNA]</scope>
    <source>
        <strain evidence="3">ATCC BAA-1437 / JCM 17883 / MC-1</strain>
    </source>
</reference>
<evidence type="ECO:0000259" key="1">
    <source>
        <dbReference type="PROSITE" id="PS51833"/>
    </source>
</evidence>
<reference evidence="3" key="1">
    <citation type="journal article" date="2009" name="Appl. Environ. Microbiol.">
        <title>Complete genome sequence of the chemolithoautotrophic marine magnetotactic coccus strain MC-1.</title>
        <authorList>
            <person name="Schubbe S."/>
            <person name="Williams T.J."/>
            <person name="Xie G."/>
            <person name="Kiss H.E."/>
            <person name="Brettin T.S."/>
            <person name="Martinez D."/>
            <person name="Ross C.A."/>
            <person name="Schuler D."/>
            <person name="Cox B.L."/>
            <person name="Nealson K.H."/>
            <person name="Bazylinski D.A."/>
        </authorList>
    </citation>
    <scope>NUCLEOTIDE SEQUENCE [LARGE SCALE GENOMIC DNA]</scope>
    <source>
        <strain evidence="3">ATCC BAA-1437 / JCM 17883 / MC-1</strain>
    </source>
</reference>
<feature type="domain" description="HDOD" evidence="1">
    <location>
        <begin position="15"/>
        <end position="212"/>
    </location>
</feature>
<dbReference type="HOGENOM" id="CLU_048246_4_2_5"/>
<dbReference type="RefSeq" id="WP_011714767.1">
    <property type="nucleotide sequence ID" value="NC_008576.1"/>
</dbReference>
<accession>A0LCL1</accession>
<dbReference type="Pfam" id="PF08668">
    <property type="entry name" value="HDOD"/>
    <property type="match status" value="1"/>
</dbReference>
<dbReference type="STRING" id="156889.Mmc1_3214"/>
<dbReference type="InterPro" id="IPR052340">
    <property type="entry name" value="RNase_Y/CdgJ"/>
</dbReference>
<dbReference type="eggNOG" id="COG1639">
    <property type="taxonomic scope" value="Bacteria"/>
</dbReference>
<dbReference type="InterPro" id="IPR006675">
    <property type="entry name" value="HDIG_dom"/>
</dbReference>
<dbReference type="OrthoDB" id="9803649at2"/>
<protein>
    <submittedName>
        <fullName evidence="2">Putative signal transduction protein</fullName>
    </submittedName>
</protein>
<sequence>MADLPNQLLRRMDSLTAFPKSVRLVLQLTSDANIDPKALVNVIIHDPILTFRLLQTVNAPFFGLSETISSVNHAVVYIGFNTIKNLAIHTANRGVLPPLTSGGVDTALFHRHAITVAMLSRGLALHSGVEEPRTSEFFLAGLLHDIGKLALSSAYPEPYRIIQKMVAHEGISVVEAERAQLQTDHAEVGAALARHWHLPEMLADSIGAHHNPNSLLYGEQDEHTLMRDCVFVANQLATVMGLRESATLPNLTPMPEPVKARMGGDYQALAEAMQHVWHHREAALQYVQNAATY</sequence>
<dbReference type="InterPro" id="IPR013976">
    <property type="entry name" value="HDOD"/>
</dbReference>
<gene>
    <name evidence="2" type="ordered locus">Mmc1_3214</name>
</gene>
<dbReference type="EMBL" id="CP000471">
    <property type="protein sequence ID" value="ABK45704.1"/>
    <property type="molecule type" value="Genomic_DNA"/>
</dbReference>
<dbReference type="PANTHER" id="PTHR33525:SF3">
    <property type="entry name" value="RIBONUCLEASE Y"/>
    <property type="match status" value="1"/>
</dbReference>
<keyword evidence="3" id="KW-1185">Reference proteome</keyword>
<dbReference type="PROSITE" id="PS51833">
    <property type="entry name" value="HDOD"/>
    <property type="match status" value="1"/>
</dbReference>
<dbReference type="Gene3D" id="1.10.3210.10">
    <property type="entry name" value="Hypothetical protein af1432"/>
    <property type="match status" value="1"/>
</dbReference>
<dbReference type="SUPFAM" id="SSF109604">
    <property type="entry name" value="HD-domain/PDEase-like"/>
    <property type="match status" value="1"/>
</dbReference>
<evidence type="ECO:0000313" key="3">
    <source>
        <dbReference type="Proteomes" id="UP000002586"/>
    </source>
</evidence>
<organism evidence="2 3">
    <name type="scientific">Magnetococcus marinus (strain ATCC BAA-1437 / JCM 17883 / MC-1)</name>
    <dbReference type="NCBI Taxonomy" id="156889"/>
    <lineage>
        <taxon>Bacteria</taxon>
        <taxon>Pseudomonadati</taxon>
        <taxon>Pseudomonadota</taxon>
        <taxon>Magnetococcia</taxon>
        <taxon>Magnetococcales</taxon>
        <taxon>Magnetococcaceae</taxon>
        <taxon>Magnetococcus</taxon>
    </lineage>
</organism>
<dbReference type="KEGG" id="mgm:Mmc1_3214"/>
<name>A0LCL1_MAGMM</name>
<dbReference type="AlphaFoldDB" id="A0LCL1"/>